<evidence type="ECO:0000256" key="1">
    <source>
        <dbReference type="SAM" id="MobiDB-lite"/>
    </source>
</evidence>
<dbReference type="EMBL" id="CP063194">
    <property type="protein sequence ID" value="WCZ37877.1"/>
    <property type="molecule type" value="Genomic_DNA"/>
</dbReference>
<dbReference type="Pfam" id="PF04326">
    <property type="entry name" value="SLFN_AlbA_2"/>
    <property type="match status" value="1"/>
</dbReference>
<evidence type="ECO:0000313" key="3">
    <source>
        <dbReference type="EMBL" id="WCZ37877.1"/>
    </source>
</evidence>
<dbReference type="PANTHER" id="PTHR30595:SF6">
    <property type="entry name" value="SCHLAFEN ALBA-2 DOMAIN-CONTAINING PROTEIN"/>
    <property type="match status" value="1"/>
</dbReference>
<accession>A0ABY7UGT4</accession>
<evidence type="ECO:0000259" key="2">
    <source>
        <dbReference type="Pfam" id="PF04326"/>
    </source>
</evidence>
<dbReference type="Pfam" id="PF13749">
    <property type="entry name" value="HATPase_c_4"/>
    <property type="match status" value="1"/>
</dbReference>
<dbReference type="InterPro" id="IPR036390">
    <property type="entry name" value="WH_DNA-bd_sf"/>
</dbReference>
<dbReference type="SUPFAM" id="SSF46785">
    <property type="entry name" value="Winged helix' DNA-binding domain"/>
    <property type="match status" value="1"/>
</dbReference>
<gene>
    <name evidence="3" type="ORF">CJEDD_01250</name>
</gene>
<proteinExistence type="predicted"/>
<dbReference type="Gene3D" id="3.30.950.30">
    <property type="entry name" value="Schlafen, AAA domain"/>
    <property type="match status" value="1"/>
</dbReference>
<feature type="region of interest" description="Disordered" evidence="1">
    <location>
        <begin position="463"/>
        <end position="485"/>
    </location>
</feature>
<dbReference type="InterPro" id="IPR036388">
    <property type="entry name" value="WH-like_DNA-bd_sf"/>
</dbReference>
<evidence type="ECO:0000313" key="4">
    <source>
        <dbReference type="Proteomes" id="UP001218071"/>
    </source>
</evidence>
<keyword evidence="4" id="KW-1185">Reference proteome</keyword>
<dbReference type="Gene3D" id="1.10.10.10">
    <property type="entry name" value="Winged helix-like DNA-binding domain superfamily/Winged helix DNA-binding domain"/>
    <property type="match status" value="1"/>
</dbReference>
<feature type="domain" description="Schlafen AlbA-2" evidence="2">
    <location>
        <begin position="27"/>
        <end position="143"/>
    </location>
</feature>
<name>A0ABY7UGT4_9CORY</name>
<dbReference type="Gene3D" id="3.30.565.60">
    <property type="match status" value="1"/>
</dbReference>
<dbReference type="InterPro" id="IPR038461">
    <property type="entry name" value="Schlafen_AlbA_2_dom_sf"/>
</dbReference>
<reference evidence="3 4" key="1">
    <citation type="submission" date="2020-10" db="EMBL/GenBank/DDBJ databases">
        <title>Complete genome sequence of Corynebacterium jeddahense DSM 45997, type strain of Corynebacterium jeddahense.</title>
        <authorList>
            <person name="Busche T."/>
            <person name="Kalinowski J."/>
            <person name="Ruckert C."/>
        </authorList>
    </citation>
    <scope>NUCLEOTIDE SEQUENCE [LARGE SCALE GENOMIC DNA]</scope>
    <source>
        <strain evidence="3 4">DSM 45997</strain>
    </source>
</reference>
<dbReference type="InterPro" id="IPR007421">
    <property type="entry name" value="Schlafen_AlbA_2_dom"/>
</dbReference>
<organism evidence="3 4">
    <name type="scientific">Corynebacterium jeddahense</name>
    <dbReference type="NCBI Taxonomy" id="1414719"/>
    <lineage>
        <taxon>Bacteria</taxon>
        <taxon>Bacillati</taxon>
        <taxon>Actinomycetota</taxon>
        <taxon>Actinomycetes</taxon>
        <taxon>Mycobacteriales</taxon>
        <taxon>Corynebacteriaceae</taxon>
        <taxon>Corynebacterium</taxon>
    </lineage>
</organism>
<dbReference type="InterPro" id="IPR038475">
    <property type="entry name" value="RecG_C_sf"/>
</dbReference>
<dbReference type="Proteomes" id="UP001218071">
    <property type="component" value="Chromosome"/>
</dbReference>
<sequence length="485" mass="53195">MLSVKLGVMLQQEVAEIVAQLRAIGSESSRVEAKSGIGKNVLETLSAFSNQGGGIIIAGLSEASGFTPVPDFDPKAARDALTTYCEKLTPPVRAEISTVPFESGQVLVAEVPEMELQDKPCYVTDRGLYKGSYVRAGESERKLTQYEVDRIVENKGQPSWDRTPVDEASLADLDAQLLSSFTEKQQAARAKTFADGMPTALQRLQVMRGEHPTLASLLTMGEYPQQYYPRLAVTFALYPGTGKGDVTEGFRLLDSARITGPIPEMVDEGVRLVEKNMRTAGLIEGVFRKDVPDYPAVAVREALVNALMHRDYSPTALGTPVQIDMYVDRLEISNPGGLFGGVTPENLGQPGVSTSRNQLLSTFLEDMHFSGGGTVAENRGTGIAVMRSATAEALMPPPEFTNTLTHFTVRFHKRKVAVTETHETAYEQVNRLLNERASWSTTELKETTGLSRTAVQKALNQLLEQGLAEPTEPQRSPRQRYRRTR</sequence>
<protein>
    <submittedName>
        <fullName evidence="3">Divergent AAA domain protein</fullName>
    </submittedName>
</protein>
<dbReference type="PANTHER" id="PTHR30595">
    <property type="entry name" value="GLPR-RELATED TRANSCRIPTIONAL REPRESSOR"/>
    <property type="match status" value="1"/>
</dbReference>